<reference evidence="2" key="1">
    <citation type="journal article" date="2014" name="Front. Microbiol.">
        <title>High frequency of phylogenetically diverse reductive dehalogenase-homologous genes in deep subseafloor sedimentary metagenomes.</title>
        <authorList>
            <person name="Kawai M."/>
            <person name="Futagami T."/>
            <person name="Toyoda A."/>
            <person name="Takaki Y."/>
            <person name="Nishi S."/>
            <person name="Hori S."/>
            <person name="Arai W."/>
            <person name="Tsubouchi T."/>
            <person name="Morono Y."/>
            <person name="Uchiyama I."/>
            <person name="Ito T."/>
            <person name="Fujiyama A."/>
            <person name="Inagaki F."/>
            <person name="Takami H."/>
        </authorList>
    </citation>
    <scope>NUCLEOTIDE SEQUENCE</scope>
    <source>
        <strain evidence="2">Expedition CK06-06</strain>
    </source>
</reference>
<evidence type="ECO:0000313" key="2">
    <source>
        <dbReference type="EMBL" id="GAH18180.1"/>
    </source>
</evidence>
<keyword evidence="1" id="KW-0812">Transmembrane</keyword>
<sequence length="58" mass="6439">MKTKILNITIFLLSLVFFVGYMFIMYFTADYITLLEEGVGAEIRGAMWISGVVAGIIG</sequence>
<keyword evidence="1" id="KW-1133">Transmembrane helix</keyword>
<feature type="non-terminal residue" evidence="2">
    <location>
        <position position="58"/>
    </location>
</feature>
<comment type="caution">
    <text evidence="2">The sequence shown here is derived from an EMBL/GenBank/DDBJ whole genome shotgun (WGS) entry which is preliminary data.</text>
</comment>
<evidence type="ECO:0000256" key="1">
    <source>
        <dbReference type="SAM" id="Phobius"/>
    </source>
</evidence>
<organism evidence="2">
    <name type="scientific">marine sediment metagenome</name>
    <dbReference type="NCBI Taxonomy" id="412755"/>
    <lineage>
        <taxon>unclassified sequences</taxon>
        <taxon>metagenomes</taxon>
        <taxon>ecological metagenomes</taxon>
    </lineage>
</organism>
<accession>X1ECT9</accession>
<proteinExistence type="predicted"/>
<dbReference type="AlphaFoldDB" id="X1ECT9"/>
<feature type="transmembrane region" description="Helical" evidence="1">
    <location>
        <begin position="5"/>
        <end position="27"/>
    </location>
</feature>
<name>X1ECT9_9ZZZZ</name>
<keyword evidence="1" id="KW-0472">Membrane</keyword>
<protein>
    <submittedName>
        <fullName evidence="2">Uncharacterized protein</fullName>
    </submittedName>
</protein>
<gene>
    <name evidence="2" type="ORF">S01H4_53429</name>
</gene>
<dbReference type="EMBL" id="BART01030639">
    <property type="protein sequence ID" value="GAH18180.1"/>
    <property type="molecule type" value="Genomic_DNA"/>
</dbReference>